<gene>
    <name evidence="9" type="primary">Pht-L3</name>
    <name evidence="9" type="ORF">Hamer_G004591</name>
</gene>
<feature type="transmembrane region" description="Helical" evidence="7">
    <location>
        <begin position="700"/>
        <end position="720"/>
    </location>
</feature>
<keyword evidence="3 7" id="KW-0812">Transmembrane</keyword>
<evidence type="ECO:0000313" key="9">
    <source>
        <dbReference type="EMBL" id="KAG7163443.1"/>
    </source>
</evidence>
<feature type="transmembrane region" description="Helical" evidence="7">
    <location>
        <begin position="509"/>
        <end position="525"/>
    </location>
</feature>
<feature type="transmembrane region" description="Helical" evidence="7">
    <location>
        <begin position="139"/>
        <end position="164"/>
    </location>
</feature>
<comment type="caution">
    <text evidence="9">The sequence shown here is derived from an EMBL/GenBank/DDBJ whole genome shotgun (WGS) entry which is preliminary data.</text>
</comment>
<keyword evidence="4" id="KW-0769">Symport</keyword>
<feature type="transmembrane region" description="Helical" evidence="7">
    <location>
        <begin position="600"/>
        <end position="619"/>
    </location>
</feature>
<reference evidence="9" key="1">
    <citation type="journal article" date="2021" name="Sci. Adv.">
        <title>The American lobster genome reveals insights on longevity, neural, and immune adaptations.</title>
        <authorList>
            <person name="Polinski J.M."/>
            <person name="Zimin A.V."/>
            <person name="Clark K.F."/>
            <person name="Kohn A.B."/>
            <person name="Sadowski N."/>
            <person name="Timp W."/>
            <person name="Ptitsyn A."/>
            <person name="Khanna P."/>
            <person name="Romanova D.Y."/>
            <person name="Williams P."/>
            <person name="Greenwood S.J."/>
            <person name="Moroz L.L."/>
            <person name="Walt D.R."/>
            <person name="Bodnar A.G."/>
        </authorList>
    </citation>
    <scope>NUCLEOTIDE SEQUENCE</scope>
    <source>
        <strain evidence="9">GMGI-L3</strain>
    </source>
</reference>
<feature type="transmembrane region" description="Helical" evidence="7">
    <location>
        <begin position="271"/>
        <end position="290"/>
    </location>
</feature>
<feature type="transmembrane region" description="Helical" evidence="7">
    <location>
        <begin position="210"/>
        <end position="229"/>
    </location>
</feature>
<dbReference type="PROSITE" id="PS50850">
    <property type="entry name" value="MFS"/>
    <property type="match status" value="1"/>
</dbReference>
<dbReference type="InterPro" id="IPR036259">
    <property type="entry name" value="MFS_trans_sf"/>
</dbReference>
<feature type="transmembrane region" description="Helical" evidence="7">
    <location>
        <begin position="310"/>
        <end position="330"/>
    </location>
</feature>
<accession>A0A8J5JWB6</accession>
<keyword evidence="10" id="KW-1185">Reference proteome</keyword>
<proteinExistence type="predicted"/>
<feature type="transmembrane region" description="Helical" evidence="7">
    <location>
        <begin position="831"/>
        <end position="849"/>
    </location>
</feature>
<dbReference type="SUPFAM" id="SSF103473">
    <property type="entry name" value="MFS general substrate transporter"/>
    <property type="match status" value="2"/>
</dbReference>
<feature type="transmembrane region" description="Helical" evidence="7">
    <location>
        <begin position="568"/>
        <end position="588"/>
    </location>
</feature>
<keyword evidence="6 7" id="KW-0472">Membrane</keyword>
<dbReference type="InterPro" id="IPR011701">
    <property type="entry name" value="MFS"/>
</dbReference>
<evidence type="ECO:0000259" key="8">
    <source>
        <dbReference type="PROSITE" id="PS50850"/>
    </source>
</evidence>
<keyword evidence="5 7" id="KW-1133">Transmembrane helix</keyword>
<keyword evidence="2" id="KW-0813">Transport</keyword>
<dbReference type="Proteomes" id="UP000747542">
    <property type="component" value="Unassembled WGS sequence"/>
</dbReference>
<dbReference type="InterPro" id="IPR050382">
    <property type="entry name" value="MFS_Na/Anion_cotransporter"/>
</dbReference>
<dbReference type="FunFam" id="1.20.1250.20:FF:000003">
    <property type="entry name" value="Solute carrier family 17 member 3"/>
    <property type="match status" value="2"/>
</dbReference>
<dbReference type="GO" id="GO:0016020">
    <property type="term" value="C:membrane"/>
    <property type="evidence" value="ECO:0007669"/>
    <property type="project" value="UniProtKB-SubCell"/>
</dbReference>
<evidence type="ECO:0000256" key="7">
    <source>
        <dbReference type="SAM" id="Phobius"/>
    </source>
</evidence>
<dbReference type="Gene3D" id="1.20.120.540">
    <property type="entry name" value="Voltage-gated potassium channels"/>
    <property type="match status" value="1"/>
</dbReference>
<dbReference type="PANTHER" id="PTHR11662:SF399">
    <property type="entry name" value="FI19708P1-RELATED"/>
    <property type="match status" value="1"/>
</dbReference>
<dbReference type="GO" id="GO:0015293">
    <property type="term" value="F:symporter activity"/>
    <property type="evidence" value="ECO:0007669"/>
    <property type="project" value="UniProtKB-KW"/>
</dbReference>
<evidence type="ECO:0000313" key="10">
    <source>
        <dbReference type="Proteomes" id="UP000747542"/>
    </source>
</evidence>
<dbReference type="PANTHER" id="PTHR11662">
    <property type="entry name" value="SOLUTE CARRIER FAMILY 17"/>
    <property type="match status" value="1"/>
</dbReference>
<name>A0A8J5JWB6_HOMAM</name>
<feature type="transmembrane region" description="Helical" evidence="7">
    <location>
        <begin position="741"/>
        <end position="774"/>
    </location>
</feature>
<organism evidence="9 10">
    <name type="scientific">Homarus americanus</name>
    <name type="common">American lobster</name>
    <dbReference type="NCBI Taxonomy" id="6706"/>
    <lineage>
        <taxon>Eukaryota</taxon>
        <taxon>Metazoa</taxon>
        <taxon>Ecdysozoa</taxon>
        <taxon>Arthropoda</taxon>
        <taxon>Crustacea</taxon>
        <taxon>Multicrustacea</taxon>
        <taxon>Malacostraca</taxon>
        <taxon>Eumalacostraca</taxon>
        <taxon>Eucarida</taxon>
        <taxon>Decapoda</taxon>
        <taxon>Pleocyemata</taxon>
        <taxon>Astacidea</taxon>
        <taxon>Nephropoidea</taxon>
        <taxon>Nephropidae</taxon>
        <taxon>Homarus</taxon>
    </lineage>
</organism>
<feature type="transmembrane region" description="Helical" evidence="7">
    <location>
        <begin position="407"/>
        <end position="429"/>
    </location>
</feature>
<feature type="domain" description="Major facilitator superfamily (MFS) profile" evidence="8">
    <location>
        <begin position="11"/>
        <end position="465"/>
    </location>
</feature>
<evidence type="ECO:0000256" key="1">
    <source>
        <dbReference type="ARBA" id="ARBA00004141"/>
    </source>
</evidence>
<feature type="transmembrane region" description="Helical" evidence="7">
    <location>
        <begin position="537"/>
        <end position="556"/>
    </location>
</feature>
<feature type="transmembrane region" description="Helical" evidence="7">
    <location>
        <begin position="115"/>
        <end position="133"/>
    </location>
</feature>
<dbReference type="InterPro" id="IPR027378">
    <property type="entry name" value="Nucleotide_channel_N"/>
</dbReference>
<feature type="transmembrane region" description="Helical" evidence="7">
    <location>
        <begin position="441"/>
        <end position="461"/>
    </location>
</feature>
<protein>
    <submittedName>
        <fullName evidence="9">Inorganic phosphate cotransporter-like 3</fullName>
    </submittedName>
</protein>
<feature type="transmembrane region" description="Helical" evidence="7">
    <location>
        <begin position="12"/>
        <end position="39"/>
    </location>
</feature>
<evidence type="ECO:0000256" key="4">
    <source>
        <dbReference type="ARBA" id="ARBA00022847"/>
    </source>
</evidence>
<evidence type="ECO:0000256" key="5">
    <source>
        <dbReference type="ARBA" id="ARBA00022989"/>
    </source>
</evidence>
<feature type="transmembrane region" description="Helical" evidence="7">
    <location>
        <begin position="660"/>
        <end position="680"/>
    </location>
</feature>
<sequence>MLGECWGQRHTLAILGMVGITVLYNIRVSLSITIVAMVVHRNFTTTSNSTNLTDACPLSTPSHRPQQYSSFYHIPKGEFEWDEWTQGLVLGSFFWGYAVSNALGGRAAEHLGGRLVFGLGLVLSAVFSLLGPLCARTSLLLFTISRALVGVMQGVTFPAVNTLLATWVPPAEKSKFSTIVFGGFQLGPVIALSTSGWLCSSEFLGGWPSVFYIFGVLGVVWGAVWFLLVRDRPEHHPWISQAELRYINAHQHTVKSDEVVPIPWTAVWTSVPFWAVLLVSMGDDMGYSLLLYQMPNYYKNIQHIEVDSSGMLSAAPYLVMWLVGLVWAAIMDKLTANNTLSILSVRRLSQAVAMYSPGLGLVGMCFVNCSSTLSVVVLCLVVGLNGTIISGHFCSHQDLAPNLAGTLLGLTNTGASLMGVVAPIFVGAVTQNNQTLAAWRTVFLTSSLVYFITATFYLFFITADVQPWNHRHNNMVTEEDPATQEVTMFSSCASHSSEQRPLLRHPKRVLLGAFFWGYATTNIIGGRASEYLGGKMVFGMGIITSSFISLISPVCARANVRVFMACRILLGIVQLGTVVGMTVSGWLVSFKFLGGWPSTFYVFGVLGLAWGFAWCVWVYERPEQHPQVSPSDLRDLQEHQSSVKGAQTVAIPWKAVVTSLPFWALVATSLGNDYSFYTLLTELPTYLHDVLHYDLNSYGLLSALPYLLMWLWSLGWAALMDTLTKNGALSILAVRKLSTAVSLYGPMLGLGAMLFVQCDAVVAVVLLCVCGMLNGAVNSGYMCSHQDLAPNFAGTLLGVTNTVGALAGIISPTVTGFLIQGDETVWAWRQVFLISVGLYLCCCTFYLIFTTADVQPWNDPQSIDVASGEDDPDNLTTTTRHLSADGDDKLLHDHC</sequence>
<feature type="transmembrane region" description="Helical" evidence="7">
    <location>
        <begin position="176"/>
        <end position="198"/>
    </location>
</feature>
<feature type="transmembrane region" description="Helical" evidence="7">
    <location>
        <begin position="794"/>
        <end position="819"/>
    </location>
</feature>
<dbReference type="InterPro" id="IPR020846">
    <property type="entry name" value="MFS_dom"/>
</dbReference>
<dbReference type="Pfam" id="PF07690">
    <property type="entry name" value="MFS_1"/>
    <property type="match status" value="2"/>
</dbReference>
<evidence type="ECO:0000256" key="6">
    <source>
        <dbReference type="ARBA" id="ARBA00023136"/>
    </source>
</evidence>
<evidence type="ECO:0000256" key="3">
    <source>
        <dbReference type="ARBA" id="ARBA00022692"/>
    </source>
</evidence>
<dbReference type="Gene3D" id="1.20.1250.20">
    <property type="entry name" value="MFS general substrate transporter like domains"/>
    <property type="match status" value="4"/>
</dbReference>
<dbReference type="FunFam" id="1.20.1250.20:FF:000423">
    <property type="entry name" value="Putative inorganic phosphate cotransporter-like Protein"/>
    <property type="match status" value="1"/>
</dbReference>
<feature type="transmembrane region" description="Helical" evidence="7">
    <location>
        <begin position="375"/>
        <end position="395"/>
    </location>
</feature>
<comment type="subcellular location">
    <subcellularLocation>
        <location evidence="1">Membrane</location>
        <topology evidence="1">Multi-pass membrane protein</topology>
    </subcellularLocation>
</comment>
<dbReference type="EMBL" id="JAHLQT010026473">
    <property type="protein sequence ID" value="KAG7163443.1"/>
    <property type="molecule type" value="Genomic_DNA"/>
</dbReference>
<dbReference type="AlphaFoldDB" id="A0A8J5JWB6"/>
<evidence type="ECO:0000256" key="2">
    <source>
        <dbReference type="ARBA" id="ARBA00022448"/>
    </source>
</evidence>